<comment type="catalytic activity">
    <reaction evidence="1">
        <text>ATP + protein L-histidine = ADP + protein N-phospho-L-histidine.</text>
        <dbReference type="EC" id="2.7.13.3"/>
    </reaction>
</comment>
<protein>
    <recommendedName>
        <fullName evidence="2">histidine kinase</fullName>
        <ecNumber evidence="2">2.7.13.3</ecNumber>
    </recommendedName>
</protein>
<dbReference type="InterPro" id="IPR025828">
    <property type="entry name" value="Put_sensor_dom"/>
</dbReference>
<keyword evidence="6" id="KW-0418">Kinase</keyword>
<gene>
    <name evidence="12" type="ORF">LWC34_06620</name>
</gene>
<dbReference type="InterPro" id="IPR011712">
    <property type="entry name" value="Sig_transdc_His_kin_sub3_dim/P"/>
</dbReference>
<evidence type="ECO:0000313" key="13">
    <source>
        <dbReference type="Proteomes" id="UP001521150"/>
    </source>
</evidence>
<dbReference type="PANTHER" id="PTHR24421">
    <property type="entry name" value="NITRATE/NITRITE SENSOR PROTEIN NARX-RELATED"/>
    <property type="match status" value="1"/>
</dbReference>
<evidence type="ECO:0000256" key="5">
    <source>
        <dbReference type="ARBA" id="ARBA00022741"/>
    </source>
</evidence>
<keyword evidence="13" id="KW-1185">Reference proteome</keyword>
<dbReference type="Gene3D" id="1.20.5.1930">
    <property type="match status" value="1"/>
</dbReference>
<feature type="transmembrane region" description="Helical" evidence="9">
    <location>
        <begin position="175"/>
        <end position="200"/>
    </location>
</feature>
<keyword evidence="7" id="KW-0067">ATP-binding</keyword>
<evidence type="ECO:0000259" key="10">
    <source>
        <dbReference type="Pfam" id="PF07730"/>
    </source>
</evidence>
<dbReference type="Gene3D" id="3.30.565.10">
    <property type="entry name" value="Histidine kinase-like ATPase, C-terminal domain"/>
    <property type="match status" value="1"/>
</dbReference>
<dbReference type="EC" id="2.7.13.3" evidence="2"/>
<evidence type="ECO:0000256" key="2">
    <source>
        <dbReference type="ARBA" id="ARBA00012438"/>
    </source>
</evidence>
<dbReference type="SUPFAM" id="SSF55874">
    <property type="entry name" value="ATPase domain of HSP90 chaperone/DNA topoisomerase II/histidine kinase"/>
    <property type="match status" value="1"/>
</dbReference>
<evidence type="ECO:0000313" key="12">
    <source>
        <dbReference type="EMBL" id="MCE7002504.1"/>
    </source>
</evidence>
<keyword evidence="4" id="KW-0808">Transferase</keyword>
<reference evidence="12 13" key="1">
    <citation type="submission" date="2021-12" db="EMBL/GenBank/DDBJ databases">
        <title>Genome sequence of Kibdelosporangium philippinense ATCC 49844.</title>
        <authorList>
            <person name="Fedorov E.A."/>
            <person name="Omeragic M."/>
            <person name="Shalygina K.F."/>
            <person name="Maclea K.S."/>
        </authorList>
    </citation>
    <scope>NUCLEOTIDE SEQUENCE [LARGE SCALE GENOMIC DNA]</scope>
    <source>
        <strain evidence="12 13">ATCC 49844</strain>
    </source>
</reference>
<evidence type="ECO:0000256" key="7">
    <source>
        <dbReference type="ARBA" id="ARBA00022840"/>
    </source>
</evidence>
<evidence type="ECO:0000256" key="9">
    <source>
        <dbReference type="SAM" id="Phobius"/>
    </source>
</evidence>
<evidence type="ECO:0000256" key="4">
    <source>
        <dbReference type="ARBA" id="ARBA00022679"/>
    </source>
</evidence>
<keyword evidence="9" id="KW-0472">Membrane</keyword>
<keyword evidence="9" id="KW-0812">Transmembrane</keyword>
<dbReference type="InterPro" id="IPR050482">
    <property type="entry name" value="Sensor_HK_TwoCompSys"/>
</dbReference>
<dbReference type="EMBL" id="JAJVCN010000001">
    <property type="protein sequence ID" value="MCE7002504.1"/>
    <property type="molecule type" value="Genomic_DNA"/>
</dbReference>
<accession>A0ABS8Z3K4</accession>
<evidence type="ECO:0000256" key="6">
    <source>
        <dbReference type="ARBA" id="ARBA00022777"/>
    </source>
</evidence>
<evidence type="ECO:0000259" key="11">
    <source>
        <dbReference type="Pfam" id="PF13796"/>
    </source>
</evidence>
<feature type="domain" description="Putative sensor" evidence="11">
    <location>
        <begin position="62"/>
        <end position="209"/>
    </location>
</feature>
<dbReference type="PANTHER" id="PTHR24421:SF10">
    <property type="entry name" value="NITRATE_NITRITE SENSOR PROTEIN NARQ"/>
    <property type="match status" value="1"/>
</dbReference>
<keyword evidence="5" id="KW-0547">Nucleotide-binding</keyword>
<keyword evidence="8" id="KW-0902">Two-component regulatory system</keyword>
<evidence type="ECO:0000256" key="8">
    <source>
        <dbReference type="ARBA" id="ARBA00023012"/>
    </source>
</evidence>
<feature type="transmembrane region" description="Helical" evidence="9">
    <location>
        <begin position="58"/>
        <end position="80"/>
    </location>
</feature>
<keyword evidence="3" id="KW-0597">Phosphoprotein</keyword>
<evidence type="ECO:0000256" key="1">
    <source>
        <dbReference type="ARBA" id="ARBA00000085"/>
    </source>
</evidence>
<sequence>MDQVPGNGWQAMARGPRWFLTSAWPWKSLGYLSCSVLVAAGMLSVMDNWLSRVDSAPGYLTVVVAVLLTCFVLAMPLAGAERRRLRMVDRELADNPHVQLLFPRAGTWLLVRLGEAATWREFGYAIAFTIVLPFLDLACVLLLLIAVLLLLGPALQLIPGVEPLVVLGWQVETVADGVVVTLTGLLLLPVAAYAITVIAAGQASFARLLIAPTDAELAARVQELSRSRTRLVDAFEAERERIERDLHDGAQQRLVALTMTLGMAELELDDGPGRRLVVKARREAEGVLAELRDLIRGIHPQILTDRGIEAAVVEIADRCVIPVHVRIGLTERPASTVEAVAYFAVSEGLTNVVKHSKATRVEITARRLHNKLVLAVVDDGIGGADPKGGTGLQGLADRVAVVGGRLMLRSPQQGPTELIVELPWFVPVYA</sequence>
<feature type="transmembrane region" description="Helical" evidence="9">
    <location>
        <begin position="122"/>
        <end position="155"/>
    </location>
</feature>
<keyword evidence="9" id="KW-1133">Transmembrane helix</keyword>
<dbReference type="Proteomes" id="UP001521150">
    <property type="component" value="Unassembled WGS sequence"/>
</dbReference>
<dbReference type="RefSeq" id="WP_233723684.1">
    <property type="nucleotide sequence ID" value="NZ_JAJVCN010000001.1"/>
</dbReference>
<organism evidence="12 13">
    <name type="scientific">Kibdelosporangium philippinense</name>
    <dbReference type="NCBI Taxonomy" id="211113"/>
    <lineage>
        <taxon>Bacteria</taxon>
        <taxon>Bacillati</taxon>
        <taxon>Actinomycetota</taxon>
        <taxon>Actinomycetes</taxon>
        <taxon>Pseudonocardiales</taxon>
        <taxon>Pseudonocardiaceae</taxon>
        <taxon>Kibdelosporangium</taxon>
    </lineage>
</organism>
<dbReference type="Pfam" id="PF07730">
    <property type="entry name" value="HisKA_3"/>
    <property type="match status" value="1"/>
</dbReference>
<dbReference type="InterPro" id="IPR036890">
    <property type="entry name" value="HATPase_C_sf"/>
</dbReference>
<evidence type="ECO:0000256" key="3">
    <source>
        <dbReference type="ARBA" id="ARBA00022553"/>
    </source>
</evidence>
<dbReference type="Pfam" id="PF13796">
    <property type="entry name" value="Sensor"/>
    <property type="match status" value="1"/>
</dbReference>
<dbReference type="CDD" id="cd16917">
    <property type="entry name" value="HATPase_UhpB-NarQ-NarX-like"/>
    <property type="match status" value="1"/>
</dbReference>
<comment type="caution">
    <text evidence="12">The sequence shown here is derived from an EMBL/GenBank/DDBJ whole genome shotgun (WGS) entry which is preliminary data.</text>
</comment>
<proteinExistence type="predicted"/>
<feature type="domain" description="Signal transduction histidine kinase subgroup 3 dimerisation and phosphoacceptor" evidence="10">
    <location>
        <begin position="238"/>
        <end position="301"/>
    </location>
</feature>
<name>A0ABS8Z3K4_9PSEU</name>
<feature type="transmembrane region" description="Helical" evidence="9">
    <location>
        <begin position="29"/>
        <end position="46"/>
    </location>
</feature>